<protein>
    <submittedName>
        <fullName evidence="2">FAD-dependent oxidoreductase</fullName>
    </submittedName>
</protein>
<feature type="domain" description="Amine oxidase" evidence="1">
    <location>
        <begin position="17"/>
        <end position="373"/>
    </location>
</feature>
<comment type="caution">
    <text evidence="2">The sequence shown here is derived from an EMBL/GenBank/DDBJ whole genome shotgun (WGS) entry which is preliminary data.</text>
</comment>
<dbReference type="PANTHER" id="PTHR42923:SF3">
    <property type="entry name" value="PROTOPORPHYRINOGEN OXIDASE"/>
    <property type="match status" value="1"/>
</dbReference>
<dbReference type="AlphaFoldDB" id="A0A936F1J7"/>
<reference evidence="2 3" key="1">
    <citation type="submission" date="2020-10" db="EMBL/GenBank/DDBJ databases">
        <title>Connecting structure to function with the recovery of over 1000 high-quality activated sludge metagenome-assembled genomes encoding full-length rRNA genes using long-read sequencing.</title>
        <authorList>
            <person name="Singleton C.M."/>
            <person name="Petriglieri F."/>
            <person name="Kristensen J.M."/>
            <person name="Kirkegaard R.H."/>
            <person name="Michaelsen T.Y."/>
            <person name="Andersen M.H."/>
            <person name="Karst S.M."/>
            <person name="Dueholm M.S."/>
            <person name="Nielsen P.H."/>
            <person name="Albertsen M."/>
        </authorList>
    </citation>
    <scope>NUCLEOTIDE SEQUENCE [LARGE SCALE GENOMIC DNA]</scope>
    <source>
        <strain evidence="2">OdNE_18-Q3-R46-58_MAXAC.008</strain>
    </source>
</reference>
<evidence type="ECO:0000259" key="1">
    <source>
        <dbReference type="Pfam" id="PF01593"/>
    </source>
</evidence>
<accession>A0A936F1J7</accession>
<dbReference type="Gene3D" id="3.50.50.60">
    <property type="entry name" value="FAD/NAD(P)-binding domain"/>
    <property type="match status" value="1"/>
</dbReference>
<sequence>MDTPATRTRIIVLGGGISGLLAAWYLRQRGHEVEVWEATSTIGGWAQTLAWPGPQGEPGWLERGPQGLRVSRNGALARLLLELDLEARPAGSKGPRWLGRGGRRHPGPTTLAGLLGAPGLSLGDKLRLLAEPLIPAGNDPGETLQAFFARRLGGGFARELLPALVGGVLAAPPDRIGLEALPRLRQLEARGGLLLGGLRLGAERTRLLPGGTGSLARTLAERLGCVRTETSARSLEALPAGRWRVHGEGIAAEVDAVVVALPASQATSLLAPVSPKAADLLEGIPRLDLRVWHSRHAPVPGWERGFSLLVHPPEGHGLLGAVAFAGDDPRGVPGLLQVRTYLGGAFPVAPGLEAWPGVFAELRRWLPELPEAVQVREEVCPGAFPLLAPGHGGRVTQLLTALPPSLHWVGAARFGPGLPELAEGLEAWAQARLR</sequence>
<dbReference type="InterPro" id="IPR002937">
    <property type="entry name" value="Amino_oxidase"/>
</dbReference>
<dbReference type="GO" id="GO:0016491">
    <property type="term" value="F:oxidoreductase activity"/>
    <property type="evidence" value="ECO:0007669"/>
    <property type="project" value="InterPro"/>
</dbReference>
<dbReference type="InterPro" id="IPR050464">
    <property type="entry name" value="Zeta_carotene_desat/Oxidored"/>
</dbReference>
<dbReference type="SUPFAM" id="SSF51905">
    <property type="entry name" value="FAD/NAD(P)-binding domain"/>
    <property type="match status" value="1"/>
</dbReference>
<organism evidence="2 3">
    <name type="scientific">Candidatus Geothrix odensensis</name>
    <dbReference type="NCBI Taxonomy" id="2954440"/>
    <lineage>
        <taxon>Bacteria</taxon>
        <taxon>Pseudomonadati</taxon>
        <taxon>Acidobacteriota</taxon>
        <taxon>Holophagae</taxon>
        <taxon>Holophagales</taxon>
        <taxon>Holophagaceae</taxon>
        <taxon>Geothrix</taxon>
    </lineage>
</organism>
<dbReference type="PANTHER" id="PTHR42923">
    <property type="entry name" value="PROTOPORPHYRINOGEN OXIDASE"/>
    <property type="match status" value="1"/>
</dbReference>
<proteinExistence type="predicted"/>
<evidence type="ECO:0000313" key="3">
    <source>
        <dbReference type="Proteomes" id="UP000709959"/>
    </source>
</evidence>
<dbReference type="EMBL" id="JADKCH010000005">
    <property type="protein sequence ID" value="MBK8572428.1"/>
    <property type="molecule type" value="Genomic_DNA"/>
</dbReference>
<dbReference type="Proteomes" id="UP000709959">
    <property type="component" value="Unassembled WGS sequence"/>
</dbReference>
<name>A0A936F1J7_9BACT</name>
<dbReference type="InterPro" id="IPR036188">
    <property type="entry name" value="FAD/NAD-bd_sf"/>
</dbReference>
<dbReference type="Pfam" id="PF01593">
    <property type="entry name" value="Amino_oxidase"/>
    <property type="match status" value="1"/>
</dbReference>
<evidence type="ECO:0000313" key="2">
    <source>
        <dbReference type="EMBL" id="MBK8572428.1"/>
    </source>
</evidence>
<gene>
    <name evidence="2" type="ORF">IPN91_07200</name>
</gene>